<dbReference type="RefSeq" id="XP_020044366.1">
    <property type="nucleotide sequence ID" value="XM_020192131.1"/>
</dbReference>
<dbReference type="EMBL" id="KV454495">
    <property type="protein sequence ID" value="ODV58059.1"/>
    <property type="molecule type" value="Genomic_DNA"/>
</dbReference>
<evidence type="ECO:0000313" key="1">
    <source>
        <dbReference type="EMBL" id="ODV58059.1"/>
    </source>
</evidence>
<dbReference type="AlphaFoldDB" id="A0A1D2V922"/>
<dbReference type="InParanoid" id="A0A1D2V922"/>
<proteinExistence type="predicted"/>
<dbReference type="STRING" id="1344418.A0A1D2V922"/>
<dbReference type="Pfam" id="PF20977">
    <property type="entry name" value="GatF"/>
    <property type="match status" value="1"/>
</dbReference>
<organism evidence="1 2">
    <name type="scientific">Ascoidea rubescens DSM 1968</name>
    <dbReference type="NCBI Taxonomy" id="1344418"/>
    <lineage>
        <taxon>Eukaryota</taxon>
        <taxon>Fungi</taxon>
        <taxon>Dikarya</taxon>
        <taxon>Ascomycota</taxon>
        <taxon>Saccharomycotina</taxon>
        <taxon>Saccharomycetes</taxon>
        <taxon>Ascoideaceae</taxon>
        <taxon>Ascoidea</taxon>
    </lineage>
</organism>
<keyword evidence="2" id="KW-1185">Reference proteome</keyword>
<gene>
    <name evidence="1" type="ORF">ASCRUDRAFT_72918</name>
</gene>
<evidence type="ECO:0008006" key="3">
    <source>
        <dbReference type="Google" id="ProtNLM"/>
    </source>
</evidence>
<accession>A0A1D2V922</accession>
<protein>
    <recommendedName>
        <fullName evidence="3">Glu-AdT subunit F</fullName>
    </recommendedName>
</protein>
<dbReference type="OrthoDB" id="4053592at2759"/>
<reference evidence="2" key="1">
    <citation type="submission" date="2016-05" db="EMBL/GenBank/DDBJ databases">
        <title>Comparative genomics of biotechnologically important yeasts.</title>
        <authorList>
            <consortium name="DOE Joint Genome Institute"/>
            <person name="Riley R."/>
            <person name="Haridas S."/>
            <person name="Wolfe K.H."/>
            <person name="Lopes M.R."/>
            <person name="Hittinger C.T."/>
            <person name="Goker M."/>
            <person name="Salamov A."/>
            <person name="Wisecaver J."/>
            <person name="Long T.M."/>
            <person name="Aerts A.L."/>
            <person name="Barry K."/>
            <person name="Choi C."/>
            <person name="Clum A."/>
            <person name="Coughlan A.Y."/>
            <person name="Deshpande S."/>
            <person name="Douglass A.P."/>
            <person name="Hanson S.J."/>
            <person name="Klenk H.-P."/>
            <person name="Labutti K."/>
            <person name="Lapidus A."/>
            <person name="Lindquist E."/>
            <person name="Lipzen A."/>
            <person name="Meier-Kolthoff J.P."/>
            <person name="Ohm R.A."/>
            <person name="Otillar R.P."/>
            <person name="Pangilinan J."/>
            <person name="Peng Y."/>
            <person name="Rokas A."/>
            <person name="Rosa C.A."/>
            <person name="Scheuner C."/>
            <person name="Sibirny A.A."/>
            <person name="Slot J.C."/>
            <person name="Stielow J.B."/>
            <person name="Sun H."/>
            <person name="Kurtzman C.P."/>
            <person name="Blackwell M."/>
            <person name="Grigoriev I.V."/>
            <person name="Jeffries T.W."/>
        </authorList>
    </citation>
    <scope>NUCLEOTIDE SEQUENCE [LARGE SCALE GENOMIC DNA]</scope>
    <source>
        <strain evidence="2">DSM 1968</strain>
    </source>
</reference>
<dbReference type="Proteomes" id="UP000095038">
    <property type="component" value="Unassembled WGS sequence"/>
</dbReference>
<name>A0A1D2V922_9ASCO</name>
<sequence length="188" mass="20816">MLLRPISRCFIRYNSTNVASVGKPFKSLEEIKKFLAAPSWNPKDFVLSDKTVGDASSEEKLVTTDELKYLLRLSNLKLPQDEQDQQSLLNELNNQIKFVNSLHSLPTSSLVGCGGDLSSISEQIRLSSSSRILDNNPVPLNFDELMSSISSISNSVDAEKGEVSSSWGPMELTSNPLNDHQYVVVEKP</sequence>
<evidence type="ECO:0000313" key="2">
    <source>
        <dbReference type="Proteomes" id="UP000095038"/>
    </source>
</evidence>
<dbReference type="GeneID" id="30965767"/>
<dbReference type="FunCoup" id="A0A1D2V922">
    <property type="interactions" value="74"/>
</dbReference>